<evidence type="ECO:0000256" key="3">
    <source>
        <dbReference type="SAM" id="MobiDB-lite"/>
    </source>
</evidence>
<accession>A0A9D4STA2</accession>
<protein>
    <recommendedName>
        <fullName evidence="4">Abnormal spindle-like microcephaly-associated protein ASH domain-containing protein</fullName>
    </recommendedName>
</protein>
<proteinExistence type="predicted"/>
<keyword evidence="2" id="KW-0963">Cytoplasm</keyword>
<evidence type="ECO:0000313" key="6">
    <source>
        <dbReference type="Proteomes" id="UP000821837"/>
    </source>
</evidence>
<dbReference type="InterPro" id="IPR013783">
    <property type="entry name" value="Ig-like_fold"/>
</dbReference>
<feature type="compositionally biased region" description="Polar residues" evidence="3">
    <location>
        <begin position="231"/>
        <end position="241"/>
    </location>
</feature>
<evidence type="ECO:0000256" key="2">
    <source>
        <dbReference type="ARBA" id="ARBA00022490"/>
    </source>
</evidence>
<comment type="caution">
    <text evidence="5">The sequence shown here is derived from an EMBL/GenBank/DDBJ whole genome shotgun (WGS) entry which is preliminary data.</text>
</comment>
<dbReference type="Gene3D" id="2.60.40.10">
    <property type="entry name" value="Immunoglobulins"/>
    <property type="match status" value="1"/>
</dbReference>
<comment type="subcellular location">
    <subcellularLocation>
        <location evidence="1">Cytoplasm</location>
    </subcellularLocation>
</comment>
<dbReference type="VEuPathDB" id="VectorBase:RSAN_047093"/>
<feature type="region of interest" description="Disordered" evidence="3">
    <location>
        <begin position="130"/>
        <end position="154"/>
    </location>
</feature>
<evidence type="ECO:0000259" key="4">
    <source>
        <dbReference type="Pfam" id="PF15780"/>
    </source>
</evidence>
<gene>
    <name evidence="5" type="ORF">HPB52_019950</name>
</gene>
<dbReference type="Proteomes" id="UP000821837">
    <property type="component" value="Unassembled WGS sequence"/>
</dbReference>
<dbReference type="Pfam" id="PF15780">
    <property type="entry name" value="ASH"/>
    <property type="match status" value="1"/>
</dbReference>
<evidence type="ECO:0000256" key="1">
    <source>
        <dbReference type="ARBA" id="ARBA00004496"/>
    </source>
</evidence>
<reference evidence="5" key="1">
    <citation type="journal article" date="2020" name="Cell">
        <title>Large-Scale Comparative Analyses of Tick Genomes Elucidate Their Genetic Diversity and Vector Capacities.</title>
        <authorList>
            <consortium name="Tick Genome and Microbiome Consortium (TIGMIC)"/>
            <person name="Jia N."/>
            <person name="Wang J."/>
            <person name="Shi W."/>
            <person name="Du L."/>
            <person name="Sun Y."/>
            <person name="Zhan W."/>
            <person name="Jiang J.F."/>
            <person name="Wang Q."/>
            <person name="Zhang B."/>
            <person name="Ji P."/>
            <person name="Bell-Sakyi L."/>
            <person name="Cui X.M."/>
            <person name="Yuan T.T."/>
            <person name="Jiang B.G."/>
            <person name="Yang W.F."/>
            <person name="Lam T.T."/>
            <person name="Chang Q.C."/>
            <person name="Ding S.J."/>
            <person name="Wang X.J."/>
            <person name="Zhu J.G."/>
            <person name="Ruan X.D."/>
            <person name="Zhao L."/>
            <person name="Wei J.T."/>
            <person name="Ye R.Z."/>
            <person name="Que T.C."/>
            <person name="Du C.H."/>
            <person name="Zhou Y.H."/>
            <person name="Cheng J.X."/>
            <person name="Dai P.F."/>
            <person name="Guo W.B."/>
            <person name="Han X.H."/>
            <person name="Huang E.J."/>
            <person name="Li L.F."/>
            <person name="Wei W."/>
            <person name="Gao Y.C."/>
            <person name="Liu J.Z."/>
            <person name="Shao H.Z."/>
            <person name="Wang X."/>
            <person name="Wang C.C."/>
            <person name="Yang T.C."/>
            <person name="Huo Q.B."/>
            <person name="Li W."/>
            <person name="Chen H.Y."/>
            <person name="Chen S.E."/>
            <person name="Zhou L.G."/>
            <person name="Ni X.B."/>
            <person name="Tian J.H."/>
            <person name="Sheng Y."/>
            <person name="Liu T."/>
            <person name="Pan Y.S."/>
            <person name="Xia L.Y."/>
            <person name="Li J."/>
            <person name="Zhao F."/>
            <person name="Cao W.C."/>
        </authorList>
    </citation>
    <scope>NUCLEOTIDE SEQUENCE</scope>
    <source>
        <strain evidence="5">Rsan-2018</strain>
    </source>
</reference>
<dbReference type="GO" id="GO:0005737">
    <property type="term" value="C:cytoplasm"/>
    <property type="evidence" value="ECO:0007669"/>
    <property type="project" value="UniProtKB-SubCell"/>
</dbReference>
<name>A0A9D4STA2_RHISA</name>
<dbReference type="AlphaFoldDB" id="A0A9D4STA2"/>
<feature type="region of interest" description="Disordered" evidence="3">
    <location>
        <begin position="189"/>
        <end position="242"/>
    </location>
</feature>
<dbReference type="InterPro" id="IPR031549">
    <property type="entry name" value="ASH"/>
</dbReference>
<feature type="compositionally biased region" description="Polar residues" evidence="3">
    <location>
        <begin position="194"/>
        <end position="203"/>
    </location>
</feature>
<dbReference type="EMBL" id="JABSTV010001253">
    <property type="protein sequence ID" value="KAH7944468.1"/>
    <property type="molecule type" value="Genomic_DNA"/>
</dbReference>
<evidence type="ECO:0000313" key="5">
    <source>
        <dbReference type="EMBL" id="KAH7944468.1"/>
    </source>
</evidence>
<keyword evidence="6" id="KW-1185">Reference proteome</keyword>
<feature type="domain" description="Abnormal spindle-like microcephaly-associated protein ASH" evidence="4">
    <location>
        <begin position="24"/>
        <end position="118"/>
    </location>
</feature>
<organism evidence="5 6">
    <name type="scientific">Rhipicephalus sanguineus</name>
    <name type="common">Brown dog tick</name>
    <name type="synonym">Ixodes sanguineus</name>
    <dbReference type="NCBI Taxonomy" id="34632"/>
    <lineage>
        <taxon>Eukaryota</taxon>
        <taxon>Metazoa</taxon>
        <taxon>Ecdysozoa</taxon>
        <taxon>Arthropoda</taxon>
        <taxon>Chelicerata</taxon>
        <taxon>Arachnida</taxon>
        <taxon>Acari</taxon>
        <taxon>Parasitiformes</taxon>
        <taxon>Ixodida</taxon>
        <taxon>Ixodoidea</taxon>
        <taxon>Ixodidae</taxon>
        <taxon>Rhipicephalinae</taxon>
        <taxon>Rhipicephalus</taxon>
        <taxon>Rhipicephalus</taxon>
    </lineage>
</organism>
<reference evidence="5" key="2">
    <citation type="submission" date="2021-09" db="EMBL/GenBank/DDBJ databases">
        <authorList>
            <person name="Jia N."/>
            <person name="Wang J."/>
            <person name="Shi W."/>
            <person name="Du L."/>
            <person name="Sun Y."/>
            <person name="Zhan W."/>
            <person name="Jiang J."/>
            <person name="Wang Q."/>
            <person name="Zhang B."/>
            <person name="Ji P."/>
            <person name="Sakyi L.B."/>
            <person name="Cui X."/>
            <person name="Yuan T."/>
            <person name="Jiang B."/>
            <person name="Yang W."/>
            <person name="Lam T.T.-Y."/>
            <person name="Chang Q."/>
            <person name="Ding S."/>
            <person name="Wang X."/>
            <person name="Zhu J."/>
            <person name="Ruan X."/>
            <person name="Zhao L."/>
            <person name="Wei J."/>
            <person name="Que T."/>
            <person name="Du C."/>
            <person name="Cheng J."/>
            <person name="Dai P."/>
            <person name="Han X."/>
            <person name="Huang E."/>
            <person name="Gao Y."/>
            <person name="Liu J."/>
            <person name="Shao H."/>
            <person name="Ye R."/>
            <person name="Li L."/>
            <person name="Wei W."/>
            <person name="Wang X."/>
            <person name="Wang C."/>
            <person name="Huo Q."/>
            <person name="Li W."/>
            <person name="Guo W."/>
            <person name="Chen H."/>
            <person name="Chen S."/>
            <person name="Zhou L."/>
            <person name="Zhou L."/>
            <person name="Ni X."/>
            <person name="Tian J."/>
            <person name="Zhou Y."/>
            <person name="Sheng Y."/>
            <person name="Liu T."/>
            <person name="Pan Y."/>
            <person name="Xia L."/>
            <person name="Li J."/>
            <person name="Zhao F."/>
            <person name="Cao W."/>
        </authorList>
    </citation>
    <scope>NUCLEOTIDE SEQUENCE</scope>
    <source>
        <strain evidence="5">Rsan-2018</strain>
        <tissue evidence="5">Larvae</tissue>
    </source>
</reference>
<sequence>MMAKQVLTFSPPTKAVEGEAAVETLLLQPFAKPPQVTFENVPANRDAVRKLRVLNTTNAEQLVRLGVPQGKGFTADTEVFKVLPGQSQMVTFTWKPGEKDTAARVAVSVSTDKGVRSQFVLLGTKGAPRSSILASSQKPNLTPGPPKKDLAKLPKNALPNTVQLTGKAASTPRITVPLDFKTRAKKRTGCKNVRNATAQSTAPIRQASSSSCASSTRPRADGQRFCRPHQTAPNKPTNNARPGTCAAQAVVSLTAHPSNKIEQKKPETETVSSEGIRRETFIGGINIPENMNHFSDGSHSHGGADQAQQFVSVTGVFNDMSLPNEPGDFKLQGETFCRGPNSHLQTTVNATFEDSLEPGSVAFEDSLNVETKDSANLEEAVRIGEGSDPTQNDTFELDLSARMEMLYQQINERQACSGARENVTDCAGPEQLDTSAYLLSLYDELCETKSKALLYSPSLVDKAFPEAMLHERRCSSPKLLENAVRDDSLEDLIQRLELGVCDGSLFRMTQTCADGASVDGHSCIEDSLSVDVSGIPGKPGNES</sequence>